<dbReference type="Proteomes" id="UP000183567">
    <property type="component" value="Unassembled WGS sequence"/>
</dbReference>
<evidence type="ECO:0000313" key="3">
    <source>
        <dbReference type="Proteomes" id="UP000183567"/>
    </source>
</evidence>
<keyword evidence="1" id="KW-0812">Transmembrane</keyword>
<dbReference type="AlphaFoldDB" id="A0A1J8Q6M3"/>
<organism evidence="2 3">
    <name type="scientific">Rhizopogon vesiculosus</name>
    <dbReference type="NCBI Taxonomy" id="180088"/>
    <lineage>
        <taxon>Eukaryota</taxon>
        <taxon>Fungi</taxon>
        <taxon>Dikarya</taxon>
        <taxon>Basidiomycota</taxon>
        <taxon>Agaricomycotina</taxon>
        <taxon>Agaricomycetes</taxon>
        <taxon>Agaricomycetidae</taxon>
        <taxon>Boletales</taxon>
        <taxon>Suillineae</taxon>
        <taxon>Rhizopogonaceae</taxon>
        <taxon>Rhizopogon</taxon>
    </lineage>
</organism>
<keyword evidence="3" id="KW-1185">Reference proteome</keyword>
<dbReference type="EMBL" id="LVVM01002126">
    <property type="protein sequence ID" value="OJA17286.1"/>
    <property type="molecule type" value="Genomic_DNA"/>
</dbReference>
<feature type="transmembrane region" description="Helical" evidence="1">
    <location>
        <begin position="16"/>
        <end position="35"/>
    </location>
</feature>
<keyword evidence="1" id="KW-0472">Membrane</keyword>
<dbReference type="OrthoDB" id="2692685at2759"/>
<proteinExistence type="predicted"/>
<keyword evidence="1" id="KW-1133">Transmembrane helix</keyword>
<evidence type="ECO:0000256" key="1">
    <source>
        <dbReference type="SAM" id="Phobius"/>
    </source>
</evidence>
<gene>
    <name evidence="2" type="ORF">AZE42_12489</name>
</gene>
<comment type="caution">
    <text evidence="2">The sequence shown here is derived from an EMBL/GenBank/DDBJ whole genome shotgun (WGS) entry which is preliminary data.</text>
</comment>
<accession>A0A1J8Q6M3</accession>
<reference evidence="2 3" key="1">
    <citation type="submission" date="2016-03" db="EMBL/GenBank/DDBJ databases">
        <title>Comparative genomics of the ectomycorrhizal sister species Rhizopogon vinicolor and Rhizopogon vesiculosus (Basidiomycota: Boletales) reveals a divergence of the mating type B locus.</title>
        <authorList>
            <person name="Mujic A.B."/>
            <person name="Kuo A."/>
            <person name="Tritt A."/>
            <person name="Lipzen A."/>
            <person name="Chen C."/>
            <person name="Johnson J."/>
            <person name="Sharma A."/>
            <person name="Barry K."/>
            <person name="Grigoriev I.V."/>
            <person name="Spatafora J.W."/>
        </authorList>
    </citation>
    <scope>NUCLEOTIDE SEQUENCE [LARGE SCALE GENOMIC DNA]</scope>
    <source>
        <strain evidence="2 3">AM-OR11-056</strain>
    </source>
</reference>
<evidence type="ECO:0000313" key="2">
    <source>
        <dbReference type="EMBL" id="OJA17286.1"/>
    </source>
</evidence>
<protein>
    <submittedName>
        <fullName evidence="2">Uncharacterized protein</fullName>
    </submittedName>
</protein>
<name>A0A1J8Q6M3_9AGAM</name>
<sequence>MTVVSNDPIYWSIIDAYHLNSFSVVACLIIVLYDWGKLMFIDGIQVIDVHIVFSSTDIRSRGRLIRLLAGRAISLTMVL</sequence>